<comment type="caution">
    <text evidence="2">The sequence shown here is derived from an EMBL/GenBank/DDBJ whole genome shotgun (WGS) entry which is preliminary data.</text>
</comment>
<dbReference type="GO" id="GO:0007165">
    <property type="term" value="P:signal transduction"/>
    <property type="evidence" value="ECO:0007669"/>
    <property type="project" value="InterPro"/>
</dbReference>
<sequence>MYLEDYGAIMNSHQLFLSHIHEERDLAVLIKTAIEEEFSGFVEVFVSSDGTSIPAGSNFLKRIEDGLVNCIGALYLISPVSVKRNWINFELGAVWIRNAISIRTEGAEIPALPFCHSSMNPANLPQPIGNLNAITANQASQLEFAFRSIQTAVGGKGSLRTDFDALAHKIVLFEREYTLGSTVADLFKSIGGDMEKLVQHCESQTTGVTTTTLELGFISTELVKKIQDYQHNELEGKIELTTKNPGMSFGSQGAVNGAEASVIIDLQLVVEFKDLLLNA</sequence>
<dbReference type="EMBL" id="PIFK01000107">
    <property type="protein sequence ID" value="PTP17974.1"/>
    <property type="molecule type" value="Genomic_DNA"/>
</dbReference>
<dbReference type="Proteomes" id="UP000244197">
    <property type="component" value="Unassembled WGS sequence"/>
</dbReference>
<evidence type="ECO:0000313" key="2">
    <source>
        <dbReference type="EMBL" id="PTP17974.1"/>
    </source>
</evidence>
<organism evidence="2 3">
    <name type="scientific">Vibrio splendidus</name>
    <dbReference type="NCBI Taxonomy" id="29497"/>
    <lineage>
        <taxon>Bacteria</taxon>
        <taxon>Pseudomonadati</taxon>
        <taxon>Pseudomonadota</taxon>
        <taxon>Gammaproteobacteria</taxon>
        <taxon>Vibrionales</taxon>
        <taxon>Vibrionaceae</taxon>
        <taxon>Vibrio</taxon>
    </lineage>
</organism>
<evidence type="ECO:0000259" key="1">
    <source>
        <dbReference type="Pfam" id="PF13676"/>
    </source>
</evidence>
<dbReference type="InterPro" id="IPR000157">
    <property type="entry name" value="TIR_dom"/>
</dbReference>
<dbReference type="AlphaFoldDB" id="A0A2T5EF42"/>
<proteinExistence type="predicted"/>
<dbReference type="SUPFAM" id="SSF52200">
    <property type="entry name" value="Toll/Interleukin receptor TIR domain"/>
    <property type="match status" value="1"/>
</dbReference>
<protein>
    <recommendedName>
        <fullName evidence="1">TIR domain-containing protein</fullName>
    </recommendedName>
</protein>
<dbReference type="Pfam" id="PF13676">
    <property type="entry name" value="TIR_2"/>
    <property type="match status" value="1"/>
</dbReference>
<dbReference type="Gene3D" id="3.40.50.10140">
    <property type="entry name" value="Toll/interleukin-1 receptor homology (TIR) domain"/>
    <property type="match status" value="1"/>
</dbReference>
<feature type="domain" description="TIR" evidence="1">
    <location>
        <begin position="16"/>
        <end position="105"/>
    </location>
</feature>
<name>A0A2T5EF42_VIBSP</name>
<dbReference type="InterPro" id="IPR035897">
    <property type="entry name" value="Toll_tir_struct_dom_sf"/>
</dbReference>
<gene>
    <name evidence="2" type="ORF">CWO07_25305</name>
</gene>
<evidence type="ECO:0000313" key="3">
    <source>
        <dbReference type="Proteomes" id="UP000244197"/>
    </source>
</evidence>
<accession>A0A2T5EF42</accession>
<reference evidence="2 3" key="1">
    <citation type="submission" date="2017-11" db="EMBL/GenBank/DDBJ databases">
        <title>Population delineation of vibrios coincides with oyster pathogenicity.</title>
        <authorList>
            <person name="Bruto M."/>
            <person name="Labreuche Y."/>
            <person name="James A."/>
            <person name="Piel D."/>
            <person name="Chenivesse S."/>
            <person name="Petton B."/>
            <person name="Polz M.F."/>
            <person name="Le Roux F."/>
        </authorList>
    </citation>
    <scope>NUCLEOTIDE SEQUENCE [LARGE SCALE GENOMIC DNA]</scope>
    <source>
        <strain evidence="2 3">FF_144</strain>
    </source>
</reference>